<evidence type="ECO:0000313" key="2">
    <source>
        <dbReference type="Proteomes" id="UP001294412"/>
    </source>
</evidence>
<protein>
    <submittedName>
        <fullName evidence="1">N-formylglutamate amidohydrolase</fullName>
    </submittedName>
</protein>
<evidence type="ECO:0000313" key="1">
    <source>
        <dbReference type="EMBL" id="MDY8108511.1"/>
    </source>
</evidence>
<dbReference type="Proteomes" id="UP001294412">
    <property type="component" value="Unassembled WGS sequence"/>
</dbReference>
<proteinExistence type="predicted"/>
<dbReference type="EMBL" id="JAXLPB010000002">
    <property type="protein sequence ID" value="MDY8108511.1"/>
    <property type="molecule type" value="Genomic_DNA"/>
</dbReference>
<comment type="caution">
    <text evidence="1">The sequence shown here is derived from an EMBL/GenBank/DDBJ whole genome shotgun (WGS) entry which is preliminary data.</text>
</comment>
<accession>A0ABU5HZG2</accession>
<dbReference type="Pfam" id="PF05013">
    <property type="entry name" value="FGase"/>
    <property type="match status" value="1"/>
</dbReference>
<gene>
    <name evidence="1" type="ORF">U0C82_05000</name>
</gene>
<organism evidence="1 2">
    <name type="scientific">Fulvimarina uroteuthidis</name>
    <dbReference type="NCBI Taxonomy" id="3098149"/>
    <lineage>
        <taxon>Bacteria</taxon>
        <taxon>Pseudomonadati</taxon>
        <taxon>Pseudomonadota</taxon>
        <taxon>Alphaproteobacteria</taxon>
        <taxon>Hyphomicrobiales</taxon>
        <taxon>Aurantimonadaceae</taxon>
        <taxon>Fulvimarina</taxon>
    </lineage>
</organism>
<keyword evidence="2" id="KW-1185">Reference proteome</keyword>
<dbReference type="InterPro" id="IPR007709">
    <property type="entry name" value="N-FG_amidohydro"/>
</dbReference>
<reference evidence="1 2" key="1">
    <citation type="submission" date="2023-12" db="EMBL/GenBank/DDBJ databases">
        <title>Description of Novel Strain Fulvimarina sp. 2208YS6-2-32 isolated from Uroteuthis (Photololigo) edulis.</title>
        <authorList>
            <person name="Park J.-S."/>
        </authorList>
    </citation>
    <scope>NUCLEOTIDE SEQUENCE [LARGE SCALE GENOMIC DNA]</scope>
    <source>
        <strain evidence="1 2">2208YS6-2-32</strain>
    </source>
</reference>
<name>A0ABU5HZG2_9HYPH</name>
<dbReference type="Gene3D" id="3.40.630.40">
    <property type="entry name" value="Zn-dependent exopeptidases"/>
    <property type="match status" value="1"/>
</dbReference>
<dbReference type="SUPFAM" id="SSF53187">
    <property type="entry name" value="Zn-dependent exopeptidases"/>
    <property type="match status" value="1"/>
</dbReference>
<sequence length="281" mass="31438">MRRPAACTTPLIFCSPHGGRDYPASFLDRSRLPTDAIRRSEDLYVEELYRFVETIGAPLISARFPRAFLDVNREPYELDPAMFEGELPLYVNSHSVRVAGGLGTIPKIVAENTEIYRDKITVEEGLARIDTYHHSFHAAISGLIAETKRIHGMAILIDCHSMPSSVRPAPGGRRPDIIIGDRYGTSAAARLVSFVTSGFSREGYDVMRNKPYAGGYITERYGKPAIGEHALQVEISRALYADEAHFRQSEDFPRLEADLRSVFGWVAHKIRETYPHSIAAE</sequence>